<sequence>MRSTRDRRLMSIEGNNNNNNFNNPSGSRSTTSTQNGNFVTRSWARISGRRKKQPRPPPIEEGIEINEEPIPSTSSSQQIPWKLAHHEEKPK</sequence>
<dbReference type="Proteomes" id="UP000887580">
    <property type="component" value="Unplaced"/>
</dbReference>
<proteinExistence type="predicted"/>
<dbReference type="WBParaSite" id="PS1159_v2.g20949.t1">
    <property type="protein sequence ID" value="PS1159_v2.g20949.t1"/>
    <property type="gene ID" value="PS1159_v2.g20949"/>
</dbReference>
<accession>A0AC35FUM7</accession>
<organism evidence="1 2">
    <name type="scientific">Panagrolaimus sp. PS1159</name>
    <dbReference type="NCBI Taxonomy" id="55785"/>
    <lineage>
        <taxon>Eukaryota</taxon>
        <taxon>Metazoa</taxon>
        <taxon>Ecdysozoa</taxon>
        <taxon>Nematoda</taxon>
        <taxon>Chromadorea</taxon>
        <taxon>Rhabditida</taxon>
        <taxon>Tylenchina</taxon>
        <taxon>Panagrolaimomorpha</taxon>
        <taxon>Panagrolaimoidea</taxon>
        <taxon>Panagrolaimidae</taxon>
        <taxon>Panagrolaimus</taxon>
    </lineage>
</organism>
<protein>
    <submittedName>
        <fullName evidence="2">Uncharacterized protein</fullName>
    </submittedName>
</protein>
<reference evidence="2" key="1">
    <citation type="submission" date="2022-11" db="UniProtKB">
        <authorList>
            <consortium name="WormBaseParasite"/>
        </authorList>
    </citation>
    <scope>IDENTIFICATION</scope>
</reference>
<name>A0AC35FUM7_9BILA</name>
<evidence type="ECO:0000313" key="2">
    <source>
        <dbReference type="WBParaSite" id="PS1159_v2.g20949.t1"/>
    </source>
</evidence>
<evidence type="ECO:0000313" key="1">
    <source>
        <dbReference type="Proteomes" id="UP000887580"/>
    </source>
</evidence>